<dbReference type="CDD" id="cd12148">
    <property type="entry name" value="fungal_TF_MHR"/>
    <property type="match status" value="1"/>
</dbReference>
<evidence type="ECO:0000256" key="2">
    <source>
        <dbReference type="SAM" id="MobiDB-lite"/>
    </source>
</evidence>
<evidence type="ECO:0000313" key="4">
    <source>
        <dbReference type="EMBL" id="KEY72668.1"/>
    </source>
</evidence>
<gene>
    <name evidence="4" type="ORF">S7711_09165</name>
</gene>
<dbReference type="HOGENOM" id="CLU_009377_1_1_1"/>
<dbReference type="GO" id="GO:0003677">
    <property type="term" value="F:DNA binding"/>
    <property type="evidence" value="ECO:0007669"/>
    <property type="project" value="InterPro"/>
</dbReference>
<dbReference type="SMART" id="SM00906">
    <property type="entry name" value="Fungal_trans"/>
    <property type="match status" value="1"/>
</dbReference>
<dbReference type="InterPro" id="IPR050987">
    <property type="entry name" value="AtrR-like"/>
</dbReference>
<dbReference type="OrthoDB" id="103819at2759"/>
<organism evidence="4 5">
    <name type="scientific">Stachybotrys chartarum (strain CBS 109288 / IBT 7711)</name>
    <name type="common">Toxic black mold</name>
    <name type="synonym">Stilbospora chartarum</name>
    <dbReference type="NCBI Taxonomy" id="1280523"/>
    <lineage>
        <taxon>Eukaryota</taxon>
        <taxon>Fungi</taxon>
        <taxon>Dikarya</taxon>
        <taxon>Ascomycota</taxon>
        <taxon>Pezizomycotina</taxon>
        <taxon>Sordariomycetes</taxon>
        <taxon>Hypocreomycetidae</taxon>
        <taxon>Hypocreales</taxon>
        <taxon>Stachybotryaceae</taxon>
        <taxon>Stachybotrys</taxon>
    </lineage>
</organism>
<name>A0A084B539_STACB</name>
<accession>A0A084B539</accession>
<evidence type="ECO:0000256" key="1">
    <source>
        <dbReference type="ARBA" id="ARBA00023242"/>
    </source>
</evidence>
<dbReference type="GO" id="GO:0006351">
    <property type="term" value="P:DNA-templated transcription"/>
    <property type="evidence" value="ECO:0007669"/>
    <property type="project" value="InterPro"/>
</dbReference>
<reference evidence="4 5" key="1">
    <citation type="journal article" date="2014" name="BMC Genomics">
        <title>Comparative genome sequencing reveals chemotype-specific gene clusters in the toxigenic black mold Stachybotrys.</title>
        <authorList>
            <person name="Semeiks J."/>
            <person name="Borek D."/>
            <person name="Otwinowski Z."/>
            <person name="Grishin N.V."/>
        </authorList>
    </citation>
    <scope>NUCLEOTIDE SEQUENCE [LARGE SCALE GENOMIC DNA]</scope>
    <source>
        <strain evidence="5">CBS 109288 / IBT 7711</strain>
    </source>
</reference>
<feature type="region of interest" description="Disordered" evidence="2">
    <location>
        <begin position="1"/>
        <end position="51"/>
    </location>
</feature>
<evidence type="ECO:0000259" key="3">
    <source>
        <dbReference type="SMART" id="SM00906"/>
    </source>
</evidence>
<dbReference type="Proteomes" id="UP000028045">
    <property type="component" value="Unassembled WGS sequence"/>
</dbReference>
<dbReference type="Pfam" id="PF04082">
    <property type="entry name" value="Fungal_trans"/>
    <property type="match status" value="1"/>
</dbReference>
<feature type="compositionally biased region" description="Basic and acidic residues" evidence="2">
    <location>
        <begin position="1"/>
        <end position="20"/>
    </location>
</feature>
<keyword evidence="5" id="KW-1185">Reference proteome</keyword>
<dbReference type="GO" id="GO:0008270">
    <property type="term" value="F:zinc ion binding"/>
    <property type="evidence" value="ECO:0007669"/>
    <property type="project" value="InterPro"/>
</dbReference>
<dbReference type="EMBL" id="KL648039">
    <property type="protein sequence ID" value="KEY72668.1"/>
    <property type="molecule type" value="Genomic_DNA"/>
</dbReference>
<proteinExistence type="predicted"/>
<protein>
    <recommendedName>
        <fullName evidence="3">Xylanolytic transcriptional activator regulatory domain-containing protein</fullName>
    </recommendedName>
</protein>
<dbReference type="PANTHER" id="PTHR46910:SF5">
    <property type="entry name" value="ZN(II)2CYS6 TRANSCRIPTION FACTOR (EUROFUNG)"/>
    <property type="match status" value="1"/>
</dbReference>
<feature type="domain" description="Xylanolytic transcriptional activator regulatory" evidence="3">
    <location>
        <begin position="318"/>
        <end position="391"/>
    </location>
</feature>
<dbReference type="InterPro" id="IPR007219">
    <property type="entry name" value="XnlR_reg_dom"/>
</dbReference>
<dbReference type="PANTHER" id="PTHR46910">
    <property type="entry name" value="TRANSCRIPTION FACTOR PDR1"/>
    <property type="match status" value="1"/>
</dbReference>
<keyword evidence="1" id="KW-0539">Nucleus</keyword>
<dbReference type="AlphaFoldDB" id="A0A084B539"/>
<sequence>MIPRPPSRDELDSEPRDRRLGSTFEADQEMVDVQQGLNEDSDNTEGSSVAQEPIQRLSVSLSSDAKIDGIAQKLDALCGLLQTGRSISKVSSTSDVCEHVTPRHTTSRTHPENPQVQTECSKSLEPEYEGGSALSTHTAFATRFLHSAVVRDHSLNIIPDNDSKLGELYREIGDLFNTPRPVSGPLMTTGESPYQARPPAPQMPPPDMVLNCLRIARVCGRVASRAEYFFKVYSSSIHTAAEQIIVLYGLYALLLECASVLTNPEQKAAHKAQAQVCRDGLESVIAGLSFHLPSNYDYTLALSLAAGYSAERMKPTVAWNLNCAAARMAQALGYHKIVNRGSEMTVTTRRHVRIFGSIYMADKILSLRLGRGSVIREDEMASNYDATFDQANTAPQNFPPYWIALARLHGCIYDRLYSPRALCQSPQDRGVQARELLKDHQVILAQSYEAMSAFGQEFSNAMDARINELFQLIDSGFSMTMECLIYRSIPVAEGSTLPFCDECIPLAREAMDKHRRCVSLLPRSESWFIAKYFNWAMLTFPFVPFVIILCHVVETLDMADFDLLGGLISAIEGIRELLPEVYTQLGRFRPLYEVVGKFIEAKMAPMREMQAFDDFLQEANIDFSFEPSFLSMLTDRREPEGTGGQERDGASILNFWTNVDPETEGTGL</sequence>
<evidence type="ECO:0000313" key="5">
    <source>
        <dbReference type="Proteomes" id="UP000028045"/>
    </source>
</evidence>
<dbReference type="GO" id="GO:0003700">
    <property type="term" value="F:DNA-binding transcription factor activity"/>
    <property type="evidence" value="ECO:0007669"/>
    <property type="project" value="InterPro"/>
</dbReference>